<feature type="transmembrane region" description="Helical" evidence="6">
    <location>
        <begin position="93"/>
        <end position="118"/>
    </location>
</feature>
<comment type="similarity">
    <text evidence="2">Belongs to the multi antimicrobial extrusion (MATE) (TC 2.A.66.1) family.</text>
</comment>
<keyword evidence="4 6" id="KW-1133">Transmembrane helix</keyword>
<evidence type="ECO:0000256" key="5">
    <source>
        <dbReference type="ARBA" id="ARBA00023136"/>
    </source>
</evidence>
<evidence type="ECO:0000256" key="2">
    <source>
        <dbReference type="ARBA" id="ARBA00010199"/>
    </source>
</evidence>
<feature type="transmembrane region" description="Helical" evidence="6">
    <location>
        <begin position="383"/>
        <end position="406"/>
    </location>
</feature>
<dbReference type="InterPro" id="IPR044644">
    <property type="entry name" value="DinF-like"/>
</dbReference>
<evidence type="ECO:0000256" key="1">
    <source>
        <dbReference type="ARBA" id="ARBA00004141"/>
    </source>
</evidence>
<dbReference type="NCBIfam" id="TIGR00797">
    <property type="entry name" value="matE"/>
    <property type="match status" value="1"/>
</dbReference>
<evidence type="ECO:0000256" key="6">
    <source>
        <dbReference type="SAM" id="Phobius"/>
    </source>
</evidence>
<keyword evidence="8" id="KW-1185">Reference proteome</keyword>
<evidence type="ECO:0000256" key="3">
    <source>
        <dbReference type="ARBA" id="ARBA00022692"/>
    </source>
</evidence>
<sequence>MHDDARPLSCQILALAVPALGALVAEPLFLLADTAIIGHLGTAELAGVGLATTVLHTATGLLIFLAYSTTPAVARLVGSGRVADALARGRDGIWLGVLLGALLGLVGWLTAPGLITALGADPATALHGHAVDYVRYSMFGLPAMLGVLAATGVLRGLQDTRTPLVVAGVGFGINIATNFLFVYGFGWGVAGSAAGTSAIQWCMLLAFLGVIVGRVRSDQLTGLSWRPRWSGIRATAQFGSWLLVRNAAMRAAILATVLMATWMGTTTLAAHQLVFIVYSTLAFALDALAIAAQALIGRELGASREATARELTRTMIRWSLWFGVITGVVLAALAWVLPAGFTPDPEVRAAATAGLLVIAVTQPLAGYVFVLDGVLMGAGDARYLALASVVNLVVYLPGLALLAWWLTADSGGDGGISALSTPALVGLLWLGFSGLYLAARGVTLWWRIRGDKWIRLGAEHL</sequence>
<feature type="transmembrane region" description="Helical" evidence="6">
    <location>
        <begin position="275"/>
        <end position="297"/>
    </location>
</feature>
<dbReference type="InterPro" id="IPR002528">
    <property type="entry name" value="MATE_fam"/>
</dbReference>
<feature type="transmembrane region" description="Helical" evidence="6">
    <location>
        <begin position="198"/>
        <end position="217"/>
    </location>
</feature>
<name>A0ABY8HA15_9MICC</name>
<protein>
    <submittedName>
        <fullName evidence="7">MATE family efflux transporter</fullName>
    </submittedName>
</protein>
<dbReference type="Pfam" id="PF01554">
    <property type="entry name" value="MatE"/>
    <property type="match status" value="2"/>
</dbReference>
<keyword evidence="5 6" id="KW-0472">Membrane</keyword>
<feature type="transmembrane region" description="Helical" evidence="6">
    <location>
        <begin position="138"/>
        <end position="157"/>
    </location>
</feature>
<feature type="transmembrane region" description="Helical" evidence="6">
    <location>
        <begin position="164"/>
        <end position="186"/>
    </location>
</feature>
<comment type="subcellular location">
    <subcellularLocation>
        <location evidence="1">Membrane</location>
        <topology evidence="1">Multi-pass membrane protein</topology>
    </subcellularLocation>
</comment>
<feature type="transmembrane region" description="Helical" evidence="6">
    <location>
        <begin position="318"/>
        <end position="337"/>
    </location>
</feature>
<dbReference type="CDD" id="cd13136">
    <property type="entry name" value="MATE_DinF_like"/>
    <property type="match status" value="1"/>
</dbReference>
<dbReference type="PANTHER" id="PTHR42893:SF46">
    <property type="entry name" value="PROTEIN DETOXIFICATION 44, CHLOROPLASTIC"/>
    <property type="match status" value="1"/>
</dbReference>
<evidence type="ECO:0000313" key="7">
    <source>
        <dbReference type="EMBL" id="WFP17985.1"/>
    </source>
</evidence>
<keyword evidence="3 6" id="KW-0812">Transmembrane</keyword>
<dbReference type="Proteomes" id="UP001219037">
    <property type="component" value="Chromosome"/>
</dbReference>
<evidence type="ECO:0000256" key="4">
    <source>
        <dbReference type="ARBA" id="ARBA00022989"/>
    </source>
</evidence>
<dbReference type="EMBL" id="CP121252">
    <property type="protein sequence ID" value="WFP17985.1"/>
    <property type="molecule type" value="Genomic_DNA"/>
</dbReference>
<organism evidence="7 8">
    <name type="scientific">Citricoccus muralis</name>
    <dbReference type="NCBI Taxonomy" id="169134"/>
    <lineage>
        <taxon>Bacteria</taxon>
        <taxon>Bacillati</taxon>
        <taxon>Actinomycetota</taxon>
        <taxon>Actinomycetes</taxon>
        <taxon>Micrococcales</taxon>
        <taxon>Micrococcaceae</taxon>
        <taxon>Citricoccus</taxon>
    </lineage>
</organism>
<accession>A0ABY8HA15</accession>
<feature type="transmembrane region" description="Helical" evidence="6">
    <location>
        <begin position="238"/>
        <end position="263"/>
    </location>
</feature>
<gene>
    <name evidence="7" type="ORF">P8192_13650</name>
</gene>
<proteinExistence type="inferred from homology"/>
<reference evidence="7 8" key="1">
    <citation type="submission" date="2023-04" db="EMBL/GenBank/DDBJ databases">
        <title>Funneling lignin-derived compounds into biodiesel using alkali-halophilic Citricoccus sp. P2.</title>
        <authorList>
            <person name="Luo C.-B."/>
        </authorList>
    </citation>
    <scope>NUCLEOTIDE SEQUENCE [LARGE SCALE GENOMIC DNA]</scope>
    <source>
        <strain evidence="7 8">P2</strain>
    </source>
</reference>
<dbReference type="PANTHER" id="PTHR42893">
    <property type="entry name" value="PROTEIN DETOXIFICATION 44, CHLOROPLASTIC-RELATED"/>
    <property type="match status" value="1"/>
</dbReference>
<feature type="transmembrane region" description="Helical" evidence="6">
    <location>
        <begin position="45"/>
        <end position="67"/>
    </location>
</feature>
<feature type="transmembrane region" description="Helical" evidence="6">
    <location>
        <begin position="426"/>
        <end position="446"/>
    </location>
</feature>
<feature type="transmembrane region" description="Helical" evidence="6">
    <location>
        <begin position="349"/>
        <end position="371"/>
    </location>
</feature>
<evidence type="ECO:0000313" key="8">
    <source>
        <dbReference type="Proteomes" id="UP001219037"/>
    </source>
</evidence>